<dbReference type="EMBL" id="JASBWU010000005">
    <property type="protein sequence ID" value="KAJ9121526.1"/>
    <property type="molecule type" value="Genomic_DNA"/>
</dbReference>
<evidence type="ECO:0000313" key="2">
    <source>
        <dbReference type="Proteomes" id="UP001243375"/>
    </source>
</evidence>
<proteinExistence type="predicted"/>
<comment type="caution">
    <text evidence="1">The sequence shown here is derived from an EMBL/GenBank/DDBJ whole genome shotgun (WGS) entry which is preliminary data.</text>
</comment>
<evidence type="ECO:0000313" key="1">
    <source>
        <dbReference type="EMBL" id="KAJ9121526.1"/>
    </source>
</evidence>
<protein>
    <submittedName>
        <fullName evidence="1">Uncharacterized protein</fullName>
    </submittedName>
</protein>
<gene>
    <name evidence="1" type="ORF">QFC22_002144</name>
</gene>
<dbReference type="Proteomes" id="UP001243375">
    <property type="component" value="Unassembled WGS sequence"/>
</dbReference>
<organism evidence="1 2">
    <name type="scientific">Naganishia vaughanmartiniae</name>
    <dbReference type="NCBI Taxonomy" id="1424756"/>
    <lineage>
        <taxon>Eukaryota</taxon>
        <taxon>Fungi</taxon>
        <taxon>Dikarya</taxon>
        <taxon>Basidiomycota</taxon>
        <taxon>Agaricomycotina</taxon>
        <taxon>Tremellomycetes</taxon>
        <taxon>Filobasidiales</taxon>
        <taxon>Filobasidiaceae</taxon>
        <taxon>Naganishia</taxon>
    </lineage>
</organism>
<name>A0ACC2XEQ8_9TREE</name>
<reference evidence="1" key="1">
    <citation type="submission" date="2023-04" db="EMBL/GenBank/DDBJ databases">
        <title>Draft Genome sequencing of Naganishia species isolated from polar environments using Oxford Nanopore Technology.</title>
        <authorList>
            <person name="Leo P."/>
            <person name="Venkateswaran K."/>
        </authorList>
    </citation>
    <scope>NUCLEOTIDE SEQUENCE</scope>
    <source>
        <strain evidence="1">MNA-CCFEE 5425</strain>
    </source>
</reference>
<sequence>MRYDDIAMPEGPPPDTAETQEDSDSDDSIVMPEGTPPPEARIYAPAPVNQPVVMMPALPPIGMPFNPGFPQYMPPMYAPPGAGNFAPPMSYAQGQYQARPYAQGNAFMPPPPPPPRGFFPGQAGPGPVRPPRDSGWSFRPPPSTANLPVRPGGIMNDPLSGVPHQTFQAHRQARREEAQDVALAAAATTTIEGKNTTTVVPPPASAEISAAPQMRDLRKEAAVFVPRAMKKKKPATLAGNAQVITAAPVVSSAPENGGVNESRAASGMAGDGNQHAAPISAPTYNPAAAGGGLLSKLSGVLGTPATAPAKKEKEDDYKAFLAGLDSLEQ</sequence>
<keyword evidence="2" id="KW-1185">Reference proteome</keyword>
<accession>A0ACC2XEQ8</accession>